<protein>
    <recommendedName>
        <fullName evidence="12">Suppressor of forked domain-containing protein</fullName>
    </recommendedName>
</protein>
<feature type="domain" description="Pre-mRNA-splicing factor SYF1 central HAT repeats" evidence="8">
    <location>
        <begin position="1"/>
        <end position="47"/>
    </location>
</feature>
<keyword evidence="3" id="KW-0507">mRNA processing</keyword>
<dbReference type="Pfam" id="PF23231">
    <property type="entry name" value="HAT_Syf1_CNRKL1_C"/>
    <property type="match status" value="1"/>
</dbReference>
<dbReference type="SUPFAM" id="SSF48452">
    <property type="entry name" value="TPR-like"/>
    <property type="match status" value="1"/>
</dbReference>
<proteinExistence type="inferred from homology"/>
<keyword evidence="5" id="KW-0677">Repeat</keyword>
<dbReference type="GO" id="GO:0005681">
    <property type="term" value="C:spliceosomal complex"/>
    <property type="evidence" value="ECO:0007669"/>
    <property type="project" value="UniProtKB-KW"/>
</dbReference>
<dbReference type="InterPro" id="IPR055430">
    <property type="entry name" value="HAT_Syf1_CNRKL1_C"/>
</dbReference>
<dbReference type="InterPro" id="IPR011990">
    <property type="entry name" value="TPR-like_helical_dom_sf"/>
</dbReference>
<evidence type="ECO:0000259" key="9">
    <source>
        <dbReference type="Pfam" id="PF23231"/>
    </source>
</evidence>
<evidence type="ECO:0000256" key="7">
    <source>
        <dbReference type="ARBA" id="ARBA00023242"/>
    </source>
</evidence>
<dbReference type="Pfam" id="PF23220">
    <property type="entry name" value="HAT_Syf1_M"/>
    <property type="match status" value="1"/>
</dbReference>
<dbReference type="FunFam" id="1.25.40.10:FF:000137">
    <property type="entry name" value="Pre-mRNA-splicing factor syf1"/>
    <property type="match status" value="1"/>
</dbReference>
<dbReference type="InterPro" id="IPR045075">
    <property type="entry name" value="Syf1-like"/>
</dbReference>
<name>W1NKB7_AMBTC</name>
<keyword evidence="6" id="KW-0508">mRNA splicing</keyword>
<evidence type="ECO:0000256" key="5">
    <source>
        <dbReference type="ARBA" id="ARBA00022737"/>
    </source>
</evidence>
<dbReference type="EMBL" id="KI397373">
    <property type="protein sequence ID" value="ERM95968.1"/>
    <property type="molecule type" value="Genomic_DNA"/>
</dbReference>
<keyword evidence="7" id="KW-0539">Nucleus</keyword>
<feature type="domain" description="Pre-mRNA-splicing factor Syf1/CRNKL1-like C-terminal HAT-repeats" evidence="9">
    <location>
        <begin position="50"/>
        <end position="129"/>
    </location>
</feature>
<dbReference type="InterPro" id="IPR056350">
    <property type="entry name" value="HAT_Syf1_central"/>
</dbReference>
<evidence type="ECO:0000313" key="10">
    <source>
        <dbReference type="EMBL" id="ERM95968.1"/>
    </source>
</evidence>
<dbReference type="AlphaFoldDB" id="W1NKB7"/>
<comment type="subcellular location">
    <subcellularLocation>
        <location evidence="1">Nucleus</location>
    </subcellularLocation>
</comment>
<dbReference type="PANTHER" id="PTHR11246">
    <property type="entry name" value="PRE-MRNA SPLICING FACTOR"/>
    <property type="match status" value="1"/>
</dbReference>
<keyword evidence="4" id="KW-0747">Spliceosome</keyword>
<evidence type="ECO:0000256" key="6">
    <source>
        <dbReference type="ARBA" id="ARBA00023187"/>
    </source>
</evidence>
<evidence type="ECO:0000259" key="8">
    <source>
        <dbReference type="Pfam" id="PF23220"/>
    </source>
</evidence>
<reference evidence="11" key="1">
    <citation type="journal article" date="2013" name="Science">
        <title>The Amborella genome and the evolution of flowering plants.</title>
        <authorList>
            <consortium name="Amborella Genome Project"/>
        </authorList>
    </citation>
    <scope>NUCLEOTIDE SEQUENCE [LARGE SCALE GENOMIC DNA]</scope>
</reference>
<organism evidence="10 11">
    <name type="scientific">Amborella trichopoda</name>
    <dbReference type="NCBI Taxonomy" id="13333"/>
    <lineage>
        <taxon>Eukaryota</taxon>
        <taxon>Viridiplantae</taxon>
        <taxon>Streptophyta</taxon>
        <taxon>Embryophyta</taxon>
        <taxon>Tracheophyta</taxon>
        <taxon>Spermatophyta</taxon>
        <taxon>Magnoliopsida</taxon>
        <taxon>Amborellales</taxon>
        <taxon>Amborellaceae</taxon>
        <taxon>Amborella</taxon>
    </lineage>
</organism>
<evidence type="ECO:0000256" key="2">
    <source>
        <dbReference type="ARBA" id="ARBA00008644"/>
    </source>
</evidence>
<evidence type="ECO:0008006" key="12">
    <source>
        <dbReference type="Google" id="ProtNLM"/>
    </source>
</evidence>
<dbReference type="STRING" id="13333.W1NKB7"/>
<gene>
    <name evidence="10" type="ORF">AMTR_s00060p00215620</name>
</gene>
<evidence type="ECO:0000256" key="4">
    <source>
        <dbReference type="ARBA" id="ARBA00022728"/>
    </source>
</evidence>
<dbReference type="eggNOG" id="KOG2047">
    <property type="taxonomic scope" value="Eukaryota"/>
</dbReference>
<dbReference type="Gramene" id="ERM95968">
    <property type="protein sequence ID" value="ERM95968"/>
    <property type="gene ID" value="AMTR_s00060p00215620"/>
</dbReference>
<accession>W1NKB7</accession>
<dbReference type="Gene3D" id="1.25.40.10">
    <property type="entry name" value="Tetratricopeptide repeat domain"/>
    <property type="match status" value="1"/>
</dbReference>
<evidence type="ECO:0000313" key="11">
    <source>
        <dbReference type="Proteomes" id="UP000017836"/>
    </source>
</evidence>
<keyword evidence="11" id="KW-1185">Reference proteome</keyword>
<dbReference type="GO" id="GO:0000398">
    <property type="term" value="P:mRNA splicing, via spliceosome"/>
    <property type="evidence" value="ECO:0007669"/>
    <property type="project" value="InterPro"/>
</dbReference>
<dbReference type="HOGENOM" id="CLU_156119_0_0_1"/>
<comment type="similarity">
    <text evidence="2">Belongs to the crooked-neck family.</text>
</comment>
<dbReference type="Proteomes" id="UP000017836">
    <property type="component" value="Unassembled WGS sequence"/>
</dbReference>
<dbReference type="PANTHER" id="PTHR11246:SF5">
    <property type="entry name" value="PRE-MRNA-SPLICING FACTOR SYF1"/>
    <property type="match status" value="1"/>
</dbReference>
<sequence>MDRRLELVSNVLLRQNPHNVPERHNRAKPFKDNPTRQILTFTEAVRTMDPMKAVGKSHTLWVSFARHYEKHSDLANARVIFEKAIQVNYKALDDLASVWCEWAEMKLRHNNFRGTLELMRRATAEPSVEIKLRVF</sequence>
<evidence type="ECO:0000256" key="3">
    <source>
        <dbReference type="ARBA" id="ARBA00022664"/>
    </source>
</evidence>
<evidence type="ECO:0000256" key="1">
    <source>
        <dbReference type="ARBA" id="ARBA00004123"/>
    </source>
</evidence>